<dbReference type="KEGG" id="pspi:PS2015_200"/>
<protein>
    <submittedName>
        <fullName evidence="1">Uncharacterized protein</fullName>
    </submittedName>
</protein>
<organism evidence="1 2">
    <name type="scientific">Pseudohongiella spirulinae</name>
    <dbReference type="NCBI Taxonomy" id="1249552"/>
    <lineage>
        <taxon>Bacteria</taxon>
        <taxon>Pseudomonadati</taxon>
        <taxon>Pseudomonadota</taxon>
        <taxon>Gammaproteobacteria</taxon>
        <taxon>Pseudomonadales</taxon>
        <taxon>Pseudohongiellaceae</taxon>
        <taxon>Pseudohongiella</taxon>
    </lineage>
</organism>
<dbReference type="AlphaFoldDB" id="A0A0S2K9Y1"/>
<dbReference type="STRING" id="1249552.PS2015_200"/>
<keyword evidence="2" id="KW-1185">Reference proteome</keyword>
<dbReference type="Proteomes" id="UP000065641">
    <property type="component" value="Chromosome"/>
</dbReference>
<name>A0A0S2K9Y1_9GAMM</name>
<accession>A0A0S2K9Y1</accession>
<sequence>MSQSRKFVALILIICLVHTVSGQSRDIEELSIVEIRSELDQILTNEFNRATEWDRVTVALKRITSMFERRPEAALTQLDISRPEMEIIQSVFETWLQSSDRDGDNRIAKMCEIWEATSLVGSERIDAALLAYEREVSTGYSDFNQRKVEQLLVELESLLSPDSWEKLSLYVEDQLSRSSGNVSHSFFTRTVRTSQSIEAMNLHCGN</sequence>
<evidence type="ECO:0000313" key="1">
    <source>
        <dbReference type="EMBL" id="ALO44894.1"/>
    </source>
</evidence>
<dbReference type="EMBL" id="CP013189">
    <property type="protein sequence ID" value="ALO44894.1"/>
    <property type="molecule type" value="Genomic_DNA"/>
</dbReference>
<reference evidence="1 2" key="1">
    <citation type="submission" date="2015-11" db="EMBL/GenBank/DDBJ databases">
        <authorList>
            <person name="Zhang Y."/>
            <person name="Guo Z."/>
        </authorList>
    </citation>
    <scope>NUCLEOTIDE SEQUENCE [LARGE SCALE GENOMIC DNA]</scope>
    <source>
        <strain evidence="1 2">KCTC 32221</strain>
    </source>
</reference>
<evidence type="ECO:0000313" key="2">
    <source>
        <dbReference type="Proteomes" id="UP000065641"/>
    </source>
</evidence>
<gene>
    <name evidence="1" type="ORF">PS2015_200</name>
</gene>
<proteinExistence type="predicted"/>